<feature type="chain" id="PRO_5010386453" description="Aromatic hydrocarbon degradation protein" evidence="1">
    <location>
        <begin position="25"/>
        <end position="431"/>
    </location>
</feature>
<accession>A0A1S1YZX3</accession>
<name>A0A1S1YZX3_FLAPC</name>
<protein>
    <recommendedName>
        <fullName evidence="4">Aromatic hydrocarbon degradation protein</fullName>
    </recommendedName>
</protein>
<dbReference type="OrthoDB" id="1491239at2"/>
<dbReference type="AlphaFoldDB" id="A0A1S1YZX3"/>
<keyword evidence="1" id="KW-0732">Signal</keyword>
<sequence>MYKQINNIILSCLVLITFGSSVYAQQGNAPFTAIGVGNPVQSASARNQGMGYTGVGLASYGHSNLLNPATLTYNNLTLFEAGMYAEQRDLYSESQSQQDYGGGLSYMTFAFPVSRKWSMGLGFKPYSVVSYKFYQTDTLYAPSNGGNIPSGFYGINNEGKGGINQVYFSNAFQMTKWLSLGLELAYNVGVIEKVTKTELLNNSSDFISARGVRLNYRGLMYKPGIYISKHFGPKDKGSRINFGGTYTFQQQVGVKRLEDIQTRSTSDLILNRDTIIVDDSQYATFPTELALGFSYEIVGKMAIAVDYTKQSWSEFEDYNGSKGLYDAFRLGVGIEYTPDYFSASSYWKRLTWRGGFRYGETPYQIYDQKIKEYVVTAGIEFPMGFSSLAVSGEYGWMRSDIQNATTFEDRHYRLNIGVTINDRWFVRRRIN</sequence>
<evidence type="ECO:0000313" key="2">
    <source>
        <dbReference type="EMBL" id="OHX66561.1"/>
    </source>
</evidence>
<dbReference type="Proteomes" id="UP000179797">
    <property type="component" value="Unassembled WGS sequence"/>
</dbReference>
<reference evidence="2 3" key="1">
    <citation type="journal article" date="2012" name="Int. J. Syst. Evol. Microbiol.">
        <title>Flammeovirga pacifica sp. nov., isolated from deep-sea sediment.</title>
        <authorList>
            <person name="Xu H."/>
            <person name="Fu Y."/>
            <person name="Yang N."/>
            <person name="Ding Z."/>
            <person name="Lai Q."/>
            <person name="Zeng R."/>
        </authorList>
    </citation>
    <scope>NUCLEOTIDE SEQUENCE [LARGE SCALE GENOMIC DNA]</scope>
    <source>
        <strain evidence="3">DSM 24597 / LMG 26175 / WPAGA1</strain>
    </source>
</reference>
<dbReference type="SUPFAM" id="SSF56935">
    <property type="entry name" value="Porins"/>
    <property type="match status" value="1"/>
</dbReference>
<gene>
    <name evidence="2" type="ORF">NH26_09415</name>
</gene>
<keyword evidence="3" id="KW-1185">Reference proteome</keyword>
<dbReference type="Gene3D" id="2.40.160.60">
    <property type="entry name" value="Outer membrane protein transport protein (OMPP1/FadL/TodX)"/>
    <property type="match status" value="1"/>
</dbReference>
<organism evidence="2 3">
    <name type="scientific">Flammeovirga pacifica</name>
    <dbReference type="NCBI Taxonomy" id="915059"/>
    <lineage>
        <taxon>Bacteria</taxon>
        <taxon>Pseudomonadati</taxon>
        <taxon>Bacteroidota</taxon>
        <taxon>Cytophagia</taxon>
        <taxon>Cytophagales</taxon>
        <taxon>Flammeovirgaceae</taxon>
        <taxon>Flammeovirga</taxon>
    </lineage>
</organism>
<dbReference type="RefSeq" id="WP_044221391.1">
    <property type="nucleotide sequence ID" value="NZ_JRYR02000001.1"/>
</dbReference>
<evidence type="ECO:0008006" key="4">
    <source>
        <dbReference type="Google" id="ProtNLM"/>
    </source>
</evidence>
<evidence type="ECO:0000256" key="1">
    <source>
        <dbReference type="SAM" id="SignalP"/>
    </source>
</evidence>
<dbReference type="EMBL" id="JRYR02000001">
    <property type="protein sequence ID" value="OHX66561.1"/>
    <property type="molecule type" value="Genomic_DNA"/>
</dbReference>
<dbReference type="STRING" id="915059.NH26_09415"/>
<proteinExistence type="predicted"/>
<comment type="caution">
    <text evidence="2">The sequence shown here is derived from an EMBL/GenBank/DDBJ whole genome shotgun (WGS) entry which is preliminary data.</text>
</comment>
<evidence type="ECO:0000313" key="3">
    <source>
        <dbReference type="Proteomes" id="UP000179797"/>
    </source>
</evidence>
<feature type="signal peptide" evidence="1">
    <location>
        <begin position="1"/>
        <end position="24"/>
    </location>
</feature>